<dbReference type="FunFam" id="3.10.290.10:FF:000003">
    <property type="entry name" value="Pseudouridine synthase"/>
    <property type="match status" value="1"/>
</dbReference>
<feature type="compositionally biased region" description="Polar residues" evidence="5">
    <location>
        <begin position="14"/>
        <end position="23"/>
    </location>
</feature>
<evidence type="ECO:0000256" key="5">
    <source>
        <dbReference type="SAM" id="MobiDB-lite"/>
    </source>
</evidence>
<feature type="compositionally biased region" description="Low complexity" evidence="5">
    <location>
        <begin position="91"/>
        <end position="101"/>
    </location>
</feature>
<evidence type="ECO:0000256" key="1">
    <source>
        <dbReference type="ARBA" id="ARBA00008348"/>
    </source>
</evidence>
<dbReference type="RefSeq" id="WP_183305575.1">
    <property type="nucleotide sequence ID" value="NZ_JACIEP010000002.1"/>
</dbReference>
<dbReference type="PROSITE" id="PS01149">
    <property type="entry name" value="PSI_RSU"/>
    <property type="match status" value="1"/>
</dbReference>
<evidence type="ECO:0000313" key="7">
    <source>
        <dbReference type="EMBL" id="MBB4034608.1"/>
    </source>
</evidence>
<dbReference type="InterPro" id="IPR018496">
    <property type="entry name" value="PsdUridine_synth_RsuA/RluB_CS"/>
</dbReference>
<dbReference type="InterPro" id="IPR042092">
    <property type="entry name" value="PsdUridine_s_RsuA/RluB/E/F_cat"/>
</dbReference>
<dbReference type="SMART" id="SM00363">
    <property type="entry name" value="S4"/>
    <property type="match status" value="1"/>
</dbReference>
<comment type="similarity">
    <text evidence="1 4">Belongs to the pseudouridine synthase RsuA family.</text>
</comment>
<reference evidence="7 8" key="1">
    <citation type="submission" date="2020-08" db="EMBL/GenBank/DDBJ databases">
        <title>Genomic Encyclopedia of Type Strains, Phase IV (KMG-IV): sequencing the most valuable type-strain genomes for metagenomic binning, comparative biology and taxonomic classification.</title>
        <authorList>
            <person name="Goeker M."/>
        </authorList>
    </citation>
    <scope>NUCLEOTIDE SEQUENCE [LARGE SCALE GENOMIC DNA]</scope>
    <source>
        <strain evidence="7 8">DSM 104969</strain>
    </source>
</reference>
<evidence type="ECO:0000256" key="4">
    <source>
        <dbReference type="RuleBase" id="RU003887"/>
    </source>
</evidence>
<name>A0A840CKP2_9BACT</name>
<sequence>MVTDNGNERESRDGFSSSENKANGNEPAKKKRARVGDLRKQAYDVNPEQGRERNPYRNNDNRQSSYNNPDRPSRGNYDGGERRSYSGGGQNRQQGNRGGYSDNRGGYSDNRGGYSDNRGGYSDNRGGYSDNRGGYSDNRGGNRSGGGNRGGGGYSSGGGRPSYGNNRGGGGGYDNRRPSGGGYQRQGQGGGGRSFDGVKRLVKPVKYKENIDPTTPIRLNKYLANAGVCSRREADAYITSGVVKVNGEVVDQLGAKVTRGDLVMFQDQPVRLESKVYVLLNKPKNCVTTSDDPQNRLTVMDLVKNACPERIYPVGRLDRNTTGVLLLTNDGDLASKLMHPKFKKKKIYQVTLDRDVAIEDMQAIADGVELEDGEIHADSIAYQAEDMLNVVGIEIHSGRNRVVRRIFEKLGYQVMKLDRVYFAGLTKKNVPRGKWRYLSETEVNMLRMGAFE</sequence>
<evidence type="ECO:0000259" key="6">
    <source>
        <dbReference type="SMART" id="SM00363"/>
    </source>
</evidence>
<dbReference type="InterPro" id="IPR006145">
    <property type="entry name" value="PsdUridine_synth_RsuA/RluA"/>
</dbReference>
<proteinExistence type="inferred from homology"/>
<feature type="region of interest" description="Disordered" evidence="5">
    <location>
        <begin position="1"/>
        <end position="197"/>
    </location>
</feature>
<dbReference type="GO" id="GO:0000455">
    <property type="term" value="P:enzyme-directed rRNA pseudouridine synthesis"/>
    <property type="evidence" value="ECO:0007669"/>
    <property type="project" value="UniProtKB-ARBA"/>
</dbReference>
<dbReference type="AlphaFoldDB" id="A0A840CKP2"/>
<dbReference type="GO" id="GO:0120159">
    <property type="term" value="F:rRNA pseudouridine synthase activity"/>
    <property type="evidence" value="ECO:0007669"/>
    <property type="project" value="UniProtKB-ARBA"/>
</dbReference>
<organism evidence="7 8">
    <name type="scientific">Dysgonomonas hofstadii</name>
    <dbReference type="NCBI Taxonomy" id="637886"/>
    <lineage>
        <taxon>Bacteria</taxon>
        <taxon>Pseudomonadati</taxon>
        <taxon>Bacteroidota</taxon>
        <taxon>Bacteroidia</taxon>
        <taxon>Bacteroidales</taxon>
        <taxon>Dysgonomonadaceae</taxon>
        <taxon>Dysgonomonas</taxon>
    </lineage>
</organism>
<keyword evidence="3" id="KW-0694">RNA-binding</keyword>
<dbReference type="EC" id="5.4.99.-" evidence="4"/>
<dbReference type="PANTHER" id="PTHR47683">
    <property type="entry name" value="PSEUDOURIDINE SYNTHASE FAMILY PROTEIN-RELATED"/>
    <property type="match status" value="1"/>
</dbReference>
<feature type="compositionally biased region" description="Basic and acidic residues" evidence="5">
    <location>
        <begin position="1"/>
        <end position="13"/>
    </location>
</feature>
<evidence type="ECO:0000256" key="2">
    <source>
        <dbReference type="ARBA" id="ARBA00023235"/>
    </source>
</evidence>
<dbReference type="Gene3D" id="3.30.70.1560">
    <property type="entry name" value="Alpha-L RNA-binding motif"/>
    <property type="match status" value="1"/>
</dbReference>
<feature type="domain" description="RNA-binding S4" evidence="6">
    <location>
        <begin position="217"/>
        <end position="278"/>
    </location>
</feature>
<dbReference type="InterPro" id="IPR050343">
    <property type="entry name" value="RsuA_PseudoU_synthase"/>
</dbReference>
<feature type="compositionally biased region" description="Low complexity" evidence="5">
    <location>
        <begin position="131"/>
        <end position="141"/>
    </location>
</feature>
<keyword evidence="2 4" id="KW-0413">Isomerase</keyword>
<dbReference type="CDD" id="cd00165">
    <property type="entry name" value="S4"/>
    <property type="match status" value="1"/>
</dbReference>
<gene>
    <name evidence="7" type="ORF">GGR21_000495</name>
</gene>
<dbReference type="NCBIfam" id="TIGR00093">
    <property type="entry name" value="pseudouridine synthase"/>
    <property type="match status" value="1"/>
</dbReference>
<dbReference type="InterPro" id="IPR020094">
    <property type="entry name" value="TruA/RsuA/RluB/E/F_N"/>
</dbReference>
<dbReference type="Pfam" id="PF01479">
    <property type="entry name" value="S4"/>
    <property type="match status" value="1"/>
</dbReference>
<evidence type="ECO:0000313" key="8">
    <source>
        <dbReference type="Proteomes" id="UP000555103"/>
    </source>
</evidence>
<accession>A0A840CKP2</accession>
<dbReference type="InterPro" id="IPR036986">
    <property type="entry name" value="S4_RNA-bd_sf"/>
</dbReference>
<dbReference type="PROSITE" id="PS50889">
    <property type="entry name" value="S4"/>
    <property type="match status" value="1"/>
</dbReference>
<dbReference type="CDD" id="cd02870">
    <property type="entry name" value="PseudoU_synth_RsuA_like"/>
    <property type="match status" value="1"/>
</dbReference>
<evidence type="ECO:0000256" key="3">
    <source>
        <dbReference type="PROSITE-ProRule" id="PRU00182"/>
    </source>
</evidence>
<keyword evidence="8" id="KW-1185">Reference proteome</keyword>
<dbReference type="InterPro" id="IPR002942">
    <property type="entry name" value="S4_RNA-bd"/>
</dbReference>
<dbReference type="SUPFAM" id="SSF55120">
    <property type="entry name" value="Pseudouridine synthase"/>
    <property type="match status" value="1"/>
</dbReference>
<comment type="caution">
    <text evidence="7">The sequence shown here is derived from an EMBL/GenBank/DDBJ whole genome shotgun (WGS) entry which is preliminary data.</text>
</comment>
<feature type="compositionally biased region" description="Polar residues" evidence="5">
    <location>
        <begin position="56"/>
        <end position="70"/>
    </location>
</feature>
<dbReference type="InterPro" id="IPR000748">
    <property type="entry name" value="PsdUridine_synth_RsuA/RluB/E/F"/>
</dbReference>
<feature type="compositionally biased region" description="Gly residues" evidence="5">
    <location>
        <begin position="142"/>
        <end position="194"/>
    </location>
</feature>
<dbReference type="Proteomes" id="UP000555103">
    <property type="component" value="Unassembled WGS sequence"/>
</dbReference>
<dbReference type="GO" id="GO:0003723">
    <property type="term" value="F:RNA binding"/>
    <property type="evidence" value="ECO:0007669"/>
    <property type="project" value="UniProtKB-KW"/>
</dbReference>
<dbReference type="InterPro" id="IPR020103">
    <property type="entry name" value="PsdUridine_synth_cat_dom_sf"/>
</dbReference>
<dbReference type="Gene3D" id="3.10.290.10">
    <property type="entry name" value="RNA-binding S4 domain"/>
    <property type="match status" value="1"/>
</dbReference>
<dbReference type="PANTHER" id="PTHR47683:SF2">
    <property type="entry name" value="RNA-BINDING S4 DOMAIN-CONTAINING PROTEIN"/>
    <property type="match status" value="1"/>
</dbReference>
<protein>
    <recommendedName>
        <fullName evidence="4">Pseudouridine synthase</fullName>
        <ecNumber evidence="4">5.4.99.-</ecNumber>
    </recommendedName>
</protein>
<dbReference type="SUPFAM" id="SSF55174">
    <property type="entry name" value="Alpha-L RNA-binding motif"/>
    <property type="match status" value="1"/>
</dbReference>
<dbReference type="Gene3D" id="3.30.70.580">
    <property type="entry name" value="Pseudouridine synthase I, catalytic domain, N-terminal subdomain"/>
    <property type="match status" value="1"/>
</dbReference>
<dbReference type="Pfam" id="PF00849">
    <property type="entry name" value="PseudoU_synth_2"/>
    <property type="match status" value="1"/>
</dbReference>
<dbReference type="EMBL" id="JACIEP010000002">
    <property type="protein sequence ID" value="MBB4034608.1"/>
    <property type="molecule type" value="Genomic_DNA"/>
</dbReference>